<keyword evidence="6" id="KW-0862">Zinc</keyword>
<evidence type="ECO:0000256" key="3">
    <source>
        <dbReference type="ARBA" id="ARBA00004630"/>
    </source>
</evidence>
<evidence type="ECO:0000313" key="11">
    <source>
        <dbReference type="EMBL" id="KAK5602412.1"/>
    </source>
</evidence>
<dbReference type="PANTHER" id="PTHR23292:SF45">
    <property type="entry name" value="LIPOPOLYSACCHARIDE-INDUCED TUMOR NECROSIS FACTOR-ALPHA FACTOR HOMOLOG"/>
    <property type="match status" value="1"/>
</dbReference>
<evidence type="ECO:0000256" key="5">
    <source>
        <dbReference type="ARBA" id="ARBA00022723"/>
    </source>
</evidence>
<evidence type="ECO:0000313" key="12">
    <source>
        <dbReference type="Proteomes" id="UP001311232"/>
    </source>
</evidence>
<dbReference type="EMBL" id="JAHHUM010002617">
    <property type="protein sequence ID" value="KAK5602412.1"/>
    <property type="molecule type" value="Genomic_DNA"/>
</dbReference>
<comment type="caution">
    <text evidence="11">The sequence shown here is derived from an EMBL/GenBank/DDBJ whole genome shotgun (WGS) entry which is preliminary data.</text>
</comment>
<protein>
    <recommendedName>
        <fullName evidence="10">LITAF domain-containing protein</fullName>
    </recommendedName>
</protein>
<organism evidence="11 12">
    <name type="scientific">Crenichthys baileyi</name>
    <name type="common">White River springfish</name>
    <dbReference type="NCBI Taxonomy" id="28760"/>
    <lineage>
        <taxon>Eukaryota</taxon>
        <taxon>Metazoa</taxon>
        <taxon>Chordata</taxon>
        <taxon>Craniata</taxon>
        <taxon>Vertebrata</taxon>
        <taxon>Euteleostomi</taxon>
        <taxon>Actinopterygii</taxon>
        <taxon>Neopterygii</taxon>
        <taxon>Teleostei</taxon>
        <taxon>Neoteleostei</taxon>
        <taxon>Acanthomorphata</taxon>
        <taxon>Ovalentaria</taxon>
        <taxon>Atherinomorphae</taxon>
        <taxon>Cyprinodontiformes</taxon>
        <taxon>Goodeidae</taxon>
        <taxon>Crenichthys</taxon>
    </lineage>
</organism>
<keyword evidence="12" id="KW-1185">Reference proteome</keyword>
<evidence type="ECO:0000256" key="9">
    <source>
        <dbReference type="SAM" id="Phobius"/>
    </source>
</evidence>
<dbReference type="InterPro" id="IPR006629">
    <property type="entry name" value="LITAF"/>
</dbReference>
<dbReference type="SMART" id="SM00714">
    <property type="entry name" value="LITAF"/>
    <property type="match status" value="1"/>
</dbReference>
<dbReference type="GO" id="GO:0098574">
    <property type="term" value="C:cytoplasmic side of lysosomal membrane"/>
    <property type="evidence" value="ECO:0007669"/>
    <property type="project" value="TreeGrafter"/>
</dbReference>
<feature type="domain" description="LITAF" evidence="10">
    <location>
        <begin position="140"/>
        <end position="223"/>
    </location>
</feature>
<reference evidence="11 12" key="1">
    <citation type="submission" date="2021-06" db="EMBL/GenBank/DDBJ databases">
        <authorList>
            <person name="Palmer J.M."/>
        </authorList>
    </citation>
    <scope>NUCLEOTIDE SEQUENCE [LARGE SCALE GENOMIC DNA]</scope>
    <source>
        <strain evidence="11 12">MEX-2019</strain>
        <tissue evidence="11">Muscle</tissue>
    </source>
</reference>
<name>A0AAV9R050_9TELE</name>
<evidence type="ECO:0000256" key="1">
    <source>
        <dbReference type="ARBA" id="ARBA00004125"/>
    </source>
</evidence>
<dbReference type="GO" id="GO:0005634">
    <property type="term" value="C:nucleus"/>
    <property type="evidence" value="ECO:0007669"/>
    <property type="project" value="TreeGrafter"/>
</dbReference>
<keyword evidence="9" id="KW-0812">Transmembrane</keyword>
<evidence type="ECO:0000256" key="4">
    <source>
        <dbReference type="ARBA" id="ARBA00005975"/>
    </source>
</evidence>
<accession>A0AAV9R050</accession>
<feature type="transmembrane region" description="Helical" evidence="9">
    <location>
        <begin position="178"/>
        <end position="199"/>
    </location>
</feature>
<dbReference type="GO" id="GO:0008270">
    <property type="term" value="F:zinc ion binding"/>
    <property type="evidence" value="ECO:0007669"/>
    <property type="project" value="TreeGrafter"/>
</dbReference>
<feature type="region of interest" description="Disordered" evidence="8">
    <location>
        <begin position="33"/>
        <end position="61"/>
    </location>
</feature>
<dbReference type="PROSITE" id="PS51837">
    <property type="entry name" value="LITAF"/>
    <property type="match status" value="1"/>
</dbReference>
<dbReference type="InterPro" id="IPR037519">
    <property type="entry name" value="LITAF_fam"/>
</dbReference>
<evidence type="ECO:0000256" key="2">
    <source>
        <dbReference type="ARBA" id="ARBA00004414"/>
    </source>
</evidence>
<sequence>MMVIAQQRSSRQSPDLNPIENLWDMLEKALCSDKMNKGEGPPPDTEVIPDIPAPPYPGPPLDNNVVVTLPKPDGQQDHQPVAQQYPQPVAQQYPQPVAPQPVAQQYLQPVAPQPFAHQYPQPAQQPVMQFVGPQGHVVHSVNPVLVVQRTPTDAPGQMHCPHCQNTVVTKTEYQIGMLTWIIFGALFIVGCWPCCLIPFCVTSCHDVQHSCPSCNNVLHTYRRR</sequence>
<evidence type="ECO:0000256" key="6">
    <source>
        <dbReference type="ARBA" id="ARBA00022833"/>
    </source>
</evidence>
<dbReference type="GO" id="GO:0098560">
    <property type="term" value="C:cytoplasmic side of late endosome membrane"/>
    <property type="evidence" value="ECO:0007669"/>
    <property type="project" value="TreeGrafter"/>
</dbReference>
<dbReference type="PANTHER" id="PTHR23292">
    <property type="entry name" value="LIPOPOLYSACCHARIDE-INDUCED TUMOR NECROSIS FACTOR-ALPHA FACTOR"/>
    <property type="match status" value="1"/>
</dbReference>
<comment type="subcellular location">
    <subcellularLocation>
        <location evidence="1">Endosome membrane</location>
        <topology evidence="1">Peripheral membrane protein</topology>
        <orientation evidence="1">Cytoplasmic side</orientation>
    </subcellularLocation>
    <subcellularLocation>
        <location evidence="2">Late endosome membrane</location>
    </subcellularLocation>
    <subcellularLocation>
        <location evidence="3">Lysosome membrane</location>
        <topology evidence="3">Peripheral membrane protein</topology>
        <orientation evidence="3">Cytoplasmic side</orientation>
    </subcellularLocation>
</comment>
<evidence type="ECO:0000256" key="8">
    <source>
        <dbReference type="SAM" id="MobiDB-lite"/>
    </source>
</evidence>
<proteinExistence type="inferred from homology"/>
<evidence type="ECO:0000256" key="7">
    <source>
        <dbReference type="ARBA" id="ARBA00023136"/>
    </source>
</evidence>
<keyword evidence="7 9" id="KW-0472">Membrane</keyword>
<dbReference type="AlphaFoldDB" id="A0AAV9R050"/>
<dbReference type="Proteomes" id="UP001311232">
    <property type="component" value="Unassembled WGS sequence"/>
</dbReference>
<feature type="compositionally biased region" description="Pro residues" evidence="8">
    <location>
        <begin position="51"/>
        <end position="60"/>
    </location>
</feature>
<gene>
    <name evidence="11" type="ORF">CRENBAI_012503</name>
</gene>
<keyword evidence="9" id="KW-1133">Transmembrane helix</keyword>
<dbReference type="Pfam" id="PF10601">
    <property type="entry name" value="zf-LITAF-like"/>
    <property type="match status" value="1"/>
</dbReference>
<keyword evidence="5" id="KW-0479">Metal-binding</keyword>
<evidence type="ECO:0000259" key="10">
    <source>
        <dbReference type="PROSITE" id="PS51837"/>
    </source>
</evidence>
<comment type="similarity">
    <text evidence="4">Belongs to the CDIP1/LITAF family.</text>
</comment>